<evidence type="ECO:0000313" key="3">
    <source>
        <dbReference type="Proteomes" id="UP000244855"/>
    </source>
</evidence>
<dbReference type="Pfam" id="PF12937">
    <property type="entry name" value="F-box-like"/>
    <property type="match status" value="1"/>
</dbReference>
<dbReference type="PANTHER" id="PTHR42057">
    <property type="entry name" value="F-BOX DOMAIN PROTEIN (AFU_ORTHOLOGUE AFUA_4G00200)"/>
    <property type="match status" value="1"/>
</dbReference>
<dbReference type="OrthoDB" id="3140657at2759"/>
<dbReference type="SUPFAM" id="SSF52047">
    <property type="entry name" value="RNI-like"/>
    <property type="match status" value="1"/>
</dbReference>
<accession>A0A2V1D8U5</accession>
<dbReference type="Gene3D" id="3.80.10.10">
    <property type="entry name" value="Ribonuclease Inhibitor"/>
    <property type="match status" value="1"/>
</dbReference>
<evidence type="ECO:0000259" key="1">
    <source>
        <dbReference type="PROSITE" id="PS50181"/>
    </source>
</evidence>
<dbReference type="AlphaFoldDB" id="A0A2V1D8U5"/>
<dbReference type="Proteomes" id="UP000244855">
    <property type="component" value="Unassembled WGS sequence"/>
</dbReference>
<reference evidence="2 3" key="1">
    <citation type="journal article" date="2018" name="Sci. Rep.">
        <title>Comparative genomics provides insights into the lifestyle and reveals functional heterogeneity of dark septate endophytic fungi.</title>
        <authorList>
            <person name="Knapp D.G."/>
            <person name="Nemeth J.B."/>
            <person name="Barry K."/>
            <person name="Hainaut M."/>
            <person name="Henrissat B."/>
            <person name="Johnson J."/>
            <person name="Kuo A."/>
            <person name="Lim J.H.P."/>
            <person name="Lipzen A."/>
            <person name="Nolan M."/>
            <person name="Ohm R.A."/>
            <person name="Tamas L."/>
            <person name="Grigoriev I.V."/>
            <person name="Spatafora J.W."/>
            <person name="Nagy L.G."/>
            <person name="Kovacs G.M."/>
        </authorList>
    </citation>
    <scope>NUCLEOTIDE SEQUENCE [LARGE SCALE GENOMIC DNA]</scope>
    <source>
        <strain evidence="2 3">DSE2036</strain>
    </source>
</reference>
<gene>
    <name evidence="2" type="ORF">DM02DRAFT_618595</name>
</gene>
<dbReference type="InterPro" id="IPR032675">
    <property type="entry name" value="LRR_dom_sf"/>
</dbReference>
<sequence length="510" mass="60260">MTDLTSLPVEILSEIVGYLEKKSLASVRLTNRVLNDIAARHLFSSVTLYVSFVSDNDFEDEDEDYPYCEYEEEGKYDPQIFRNILESEMLNKYVKKVDVYLCKTHCDHNPNHKDMNILHNYDPEYSNEWWSCIRDLKTFPSLSAVNIHFDHHASEASYHEFRDILHEPQDRLELSHQIFSYLKGPNAPRIRHLGIRHYQDEGLAEKDHPERRWVLEGLESLRMSISHKEIGGEGDYGDTLREGDPHTFWRHFPTNFLKPTIPTLQKLVLYSNLPLGFFPSIDLTNLHFPHLRYLCLGNFMFAQEAQFDWIISHAATLQELYLDQCAILYQVGYTIRGWLGENGFPIAHPPGDQNYYGKSFTPLEDHERNGEIDELLKLPAYATRWSDVFARFKNELPHLLRFAFGRSGKWKHRVESRCGPFGSLPMMPWEAEEEIERYSWRDNYKIYCDWDSEYRGRWEEEIDFDEWRYQPIERWIKRFESYPHCEIEDISALEGLLEAIKRRGGSGMFG</sequence>
<dbReference type="PANTHER" id="PTHR42057:SF2">
    <property type="entry name" value="F-BOX DOMAIN PROTEIN (AFU_ORTHOLOGUE AFUA_4G00200)-RELATED"/>
    <property type="match status" value="1"/>
</dbReference>
<dbReference type="EMBL" id="KZ805533">
    <property type="protein sequence ID" value="PVH94471.1"/>
    <property type="molecule type" value="Genomic_DNA"/>
</dbReference>
<keyword evidence="3" id="KW-1185">Reference proteome</keyword>
<proteinExistence type="predicted"/>
<dbReference type="SUPFAM" id="SSF81383">
    <property type="entry name" value="F-box domain"/>
    <property type="match status" value="1"/>
</dbReference>
<dbReference type="InterPro" id="IPR036047">
    <property type="entry name" value="F-box-like_dom_sf"/>
</dbReference>
<dbReference type="CDD" id="cd09917">
    <property type="entry name" value="F-box_SF"/>
    <property type="match status" value="1"/>
</dbReference>
<name>A0A2V1D8U5_9PLEO</name>
<evidence type="ECO:0000313" key="2">
    <source>
        <dbReference type="EMBL" id="PVH94471.1"/>
    </source>
</evidence>
<organism evidence="2 3">
    <name type="scientific">Periconia macrospinosa</name>
    <dbReference type="NCBI Taxonomy" id="97972"/>
    <lineage>
        <taxon>Eukaryota</taxon>
        <taxon>Fungi</taxon>
        <taxon>Dikarya</taxon>
        <taxon>Ascomycota</taxon>
        <taxon>Pezizomycotina</taxon>
        <taxon>Dothideomycetes</taxon>
        <taxon>Pleosporomycetidae</taxon>
        <taxon>Pleosporales</taxon>
        <taxon>Massarineae</taxon>
        <taxon>Periconiaceae</taxon>
        <taxon>Periconia</taxon>
    </lineage>
</organism>
<feature type="domain" description="F-box" evidence="1">
    <location>
        <begin position="1"/>
        <end position="46"/>
    </location>
</feature>
<protein>
    <recommendedName>
        <fullName evidence="1">F-box domain-containing protein</fullName>
    </recommendedName>
</protein>
<dbReference type="InterPro" id="IPR001810">
    <property type="entry name" value="F-box_dom"/>
</dbReference>
<dbReference type="PROSITE" id="PS50181">
    <property type="entry name" value="FBOX"/>
    <property type="match status" value="1"/>
</dbReference>